<dbReference type="InterPro" id="IPR006595">
    <property type="entry name" value="CTLH_C"/>
</dbReference>
<feature type="zinc finger region" description="RING-Gid-type" evidence="7">
    <location>
        <begin position="363"/>
        <end position="404"/>
    </location>
</feature>
<feature type="domain" description="RING-Gid-type" evidence="10">
    <location>
        <begin position="363"/>
        <end position="404"/>
    </location>
</feature>
<dbReference type="PANTHER" id="PTHR12170:SF3">
    <property type="entry name" value="GH10162P"/>
    <property type="match status" value="1"/>
</dbReference>
<dbReference type="PROSITE" id="PS50897">
    <property type="entry name" value="CTLH"/>
    <property type="match status" value="1"/>
</dbReference>
<dbReference type="RefSeq" id="XP_069305464.1">
    <property type="nucleotide sequence ID" value="XM_069452854.1"/>
</dbReference>
<evidence type="ECO:0000256" key="1">
    <source>
        <dbReference type="ARBA" id="ARBA00002343"/>
    </source>
</evidence>
<dbReference type="PANTHER" id="PTHR12170">
    <property type="entry name" value="MACROPHAGE ERYTHROBLAST ATTACHER-RELATED"/>
    <property type="match status" value="1"/>
</dbReference>
<evidence type="ECO:0000313" key="11">
    <source>
        <dbReference type="EMBL" id="KAL1794880.1"/>
    </source>
</evidence>
<dbReference type="InterPro" id="IPR027370">
    <property type="entry name" value="Znf-RING_euk"/>
</dbReference>
<dbReference type="InterPro" id="IPR013144">
    <property type="entry name" value="CRA_dom"/>
</dbReference>
<evidence type="ECO:0000256" key="4">
    <source>
        <dbReference type="ARBA" id="ARBA00022723"/>
    </source>
</evidence>
<dbReference type="InterPro" id="IPR013083">
    <property type="entry name" value="Znf_RING/FYVE/PHD"/>
</dbReference>
<dbReference type="SMART" id="SM00757">
    <property type="entry name" value="CRA"/>
    <property type="match status" value="1"/>
</dbReference>
<dbReference type="InterPro" id="IPR045098">
    <property type="entry name" value="Fyv10_fam"/>
</dbReference>
<keyword evidence="12" id="KW-1185">Reference proteome</keyword>
<evidence type="ECO:0000256" key="5">
    <source>
        <dbReference type="ARBA" id="ARBA00022771"/>
    </source>
</evidence>
<dbReference type="InterPro" id="IPR037683">
    <property type="entry name" value="Rmd5_dRing"/>
</dbReference>
<dbReference type="PROSITE" id="PS51867">
    <property type="entry name" value="ZF_RING_GID"/>
    <property type="match status" value="1"/>
</dbReference>
<evidence type="ECO:0000256" key="7">
    <source>
        <dbReference type="PROSITE-ProRule" id="PRU01215"/>
    </source>
</evidence>
<dbReference type="Proteomes" id="UP001578633">
    <property type="component" value="Chromosome 6"/>
</dbReference>
<dbReference type="Gene3D" id="3.30.40.10">
    <property type="entry name" value="Zinc/RING finger domain, C3HC4 (zinc finger)"/>
    <property type="match status" value="1"/>
</dbReference>
<dbReference type="InterPro" id="IPR006594">
    <property type="entry name" value="LisH"/>
</dbReference>
<dbReference type="Pfam" id="PF13445">
    <property type="entry name" value="zf-RING_UBOX"/>
    <property type="match status" value="1"/>
</dbReference>
<comment type="caution">
    <text evidence="11">The sequence shown here is derived from an EMBL/GenBank/DDBJ whole genome shotgun (WGS) entry which is preliminary data.</text>
</comment>
<evidence type="ECO:0000259" key="10">
    <source>
        <dbReference type="PROSITE" id="PS51867"/>
    </source>
</evidence>
<evidence type="ECO:0000256" key="3">
    <source>
        <dbReference type="ARBA" id="ARBA00022490"/>
    </source>
</evidence>
<dbReference type="CDD" id="cd16652">
    <property type="entry name" value="dRING_Rmd5p-like"/>
    <property type="match status" value="1"/>
</dbReference>
<dbReference type="InterPro" id="IPR044063">
    <property type="entry name" value="ZF_RING_GID"/>
</dbReference>
<evidence type="ECO:0000256" key="8">
    <source>
        <dbReference type="SAM" id="Phobius"/>
    </source>
</evidence>
<keyword evidence="8" id="KW-0472">Membrane</keyword>
<evidence type="ECO:0000259" key="9">
    <source>
        <dbReference type="PROSITE" id="PS50897"/>
    </source>
</evidence>
<dbReference type="PROSITE" id="PS50896">
    <property type="entry name" value="LISH"/>
    <property type="match status" value="1"/>
</dbReference>
<dbReference type="GeneID" id="96087018"/>
<proteinExistence type="predicted"/>
<feature type="transmembrane region" description="Helical" evidence="8">
    <location>
        <begin position="309"/>
        <end position="326"/>
    </location>
</feature>
<feature type="domain" description="CTLH" evidence="9">
    <location>
        <begin position="168"/>
        <end position="226"/>
    </location>
</feature>
<comment type="subcellular location">
    <subcellularLocation>
        <location evidence="2">Cytoplasm</location>
    </subcellularLocation>
</comment>
<evidence type="ECO:0000313" key="12">
    <source>
        <dbReference type="Proteomes" id="UP001578633"/>
    </source>
</evidence>
<comment type="function">
    <text evidence="1">Involved in the proteasome-dependent degradation of fructose-1,6-bisphosphatase.</text>
</comment>
<evidence type="ECO:0008006" key="13">
    <source>
        <dbReference type="Google" id="ProtNLM"/>
    </source>
</evidence>
<reference evidence="11 12" key="1">
    <citation type="submission" date="2024-09" db="EMBL/GenBank/DDBJ databases">
        <title>T2T genomes of carrot and Alternaria dauci and their utility for understanding host-pathogen interaction during carrot leaf blight disease.</title>
        <authorList>
            <person name="Liu W."/>
            <person name="Xu S."/>
            <person name="Ou C."/>
            <person name="Liu X."/>
            <person name="Zhuang F."/>
            <person name="Deng X.W."/>
        </authorList>
    </citation>
    <scope>NUCLEOTIDE SEQUENCE [LARGE SCALE GENOMIC DNA]</scope>
    <source>
        <strain evidence="11 12">A2016</strain>
    </source>
</reference>
<keyword evidence="8" id="KW-1133">Transmembrane helix</keyword>
<accession>A0ABR3UEG7</accession>
<dbReference type="EMBL" id="JBHGVX010000006">
    <property type="protein sequence ID" value="KAL1794880.1"/>
    <property type="molecule type" value="Genomic_DNA"/>
</dbReference>
<protein>
    <recommendedName>
        <fullName evidence="13">Regulator of gluconeogenesis</fullName>
    </recommendedName>
</protein>
<organism evidence="11 12">
    <name type="scientific">Alternaria dauci</name>
    <dbReference type="NCBI Taxonomy" id="48095"/>
    <lineage>
        <taxon>Eukaryota</taxon>
        <taxon>Fungi</taxon>
        <taxon>Dikarya</taxon>
        <taxon>Ascomycota</taxon>
        <taxon>Pezizomycotina</taxon>
        <taxon>Dothideomycetes</taxon>
        <taxon>Pleosporomycetidae</taxon>
        <taxon>Pleosporales</taxon>
        <taxon>Pleosporineae</taxon>
        <taxon>Pleosporaceae</taxon>
        <taxon>Alternaria</taxon>
        <taxon>Alternaria sect. Porri</taxon>
    </lineage>
</organism>
<dbReference type="SUPFAM" id="SSF57850">
    <property type="entry name" value="RING/U-box"/>
    <property type="match status" value="1"/>
</dbReference>
<keyword evidence="4" id="KW-0479">Metal-binding</keyword>
<dbReference type="InterPro" id="IPR024964">
    <property type="entry name" value="CTLH/CRA"/>
</dbReference>
<evidence type="ECO:0000256" key="2">
    <source>
        <dbReference type="ARBA" id="ARBA00004496"/>
    </source>
</evidence>
<keyword evidence="8" id="KW-0812">Transmembrane</keyword>
<name>A0ABR3UEG7_9PLEO</name>
<sequence length="418" mass="47646">MDDLREQVELLESSANLSTSIEHVQKAIDMLTAARATIAADPKTAPLTLAKLQDPFKKSLDTVQKDLKPVYAGLNKYGKALDKKFKDKPLPSADNDALSSHPSLINRAIAMHLLREGQFDVASTFVHEASRQPPHPEPTLNTPNPYVREAWEKDLAEGTFNSEKLQQQFADMYHILRKLRNERNLQPAIQWARERSDILEARGSNLEFELCRLQFVCLFDSRGSQDEAMSDYDSPSGPLHAWSYARREFARFQRRYQREIQQLLGAMAFWQNVEDSPYRRLFYNDSAWEEVAHSFNREFCSLLGLSADSPLFIAATAGAIALPYLLKMQSIMKEKRTEWTTQDELPVEIPLPSQYHFHSIFVCPVSKEQSTDANPPMMMPCGHVIAQESLDKLSKGSRFKCPYCPNESHPRDAIKVVL</sequence>
<keyword evidence="5 7" id="KW-0863">Zinc-finger</keyword>
<keyword evidence="6" id="KW-0862">Zinc</keyword>
<gene>
    <name evidence="11" type="ORF">ACET3X_006696</name>
</gene>
<keyword evidence="3" id="KW-0963">Cytoplasm</keyword>
<dbReference type="Pfam" id="PF10607">
    <property type="entry name" value="CTLH"/>
    <property type="match status" value="1"/>
</dbReference>
<evidence type="ECO:0000256" key="6">
    <source>
        <dbReference type="ARBA" id="ARBA00022833"/>
    </source>
</evidence>